<evidence type="ECO:0000313" key="1">
    <source>
        <dbReference type="EMBL" id="CEK56446.1"/>
    </source>
</evidence>
<accession>A0A0B6YL10</accession>
<proteinExistence type="predicted"/>
<dbReference type="EMBL" id="HACG01009581">
    <property type="protein sequence ID" value="CEK56446.1"/>
    <property type="molecule type" value="Transcribed_RNA"/>
</dbReference>
<name>A0A0B6YL10_9EUPU</name>
<gene>
    <name evidence="1" type="primary">ORF27669</name>
</gene>
<reference evidence="1" key="1">
    <citation type="submission" date="2014-12" db="EMBL/GenBank/DDBJ databases">
        <title>Insight into the proteome of Arion vulgaris.</title>
        <authorList>
            <person name="Aradska J."/>
            <person name="Bulat T."/>
            <person name="Smidak R."/>
            <person name="Sarate P."/>
            <person name="Gangsoo J."/>
            <person name="Sialana F."/>
            <person name="Bilban M."/>
            <person name="Lubec G."/>
        </authorList>
    </citation>
    <scope>NUCLEOTIDE SEQUENCE</scope>
    <source>
        <tissue evidence="1">Skin</tissue>
    </source>
</reference>
<feature type="non-terminal residue" evidence="1">
    <location>
        <position position="109"/>
    </location>
</feature>
<feature type="non-terminal residue" evidence="1">
    <location>
        <position position="1"/>
    </location>
</feature>
<dbReference type="AlphaFoldDB" id="A0A0B6YL10"/>
<sequence length="109" mass="12202">DTDFDVRIVANISRNENSEIVIHEGIAHHLQAPECDREAISYLQTCIDSHQQIHIAHTTELMNSLQAQCDNNVGDPQPTEQDASEGQIFISNDFVQSTSELEPTDDKNL</sequence>
<protein>
    <submittedName>
        <fullName evidence="1">Uncharacterized protein</fullName>
    </submittedName>
</protein>
<organism evidence="1">
    <name type="scientific">Arion vulgaris</name>
    <dbReference type="NCBI Taxonomy" id="1028688"/>
    <lineage>
        <taxon>Eukaryota</taxon>
        <taxon>Metazoa</taxon>
        <taxon>Spiralia</taxon>
        <taxon>Lophotrochozoa</taxon>
        <taxon>Mollusca</taxon>
        <taxon>Gastropoda</taxon>
        <taxon>Heterobranchia</taxon>
        <taxon>Euthyneura</taxon>
        <taxon>Panpulmonata</taxon>
        <taxon>Eupulmonata</taxon>
        <taxon>Stylommatophora</taxon>
        <taxon>Helicina</taxon>
        <taxon>Arionoidea</taxon>
        <taxon>Arionidae</taxon>
        <taxon>Arion</taxon>
    </lineage>
</organism>